<gene>
    <name evidence="2" type="ORF">HID58_072820</name>
</gene>
<name>A0ABQ7Z5P9_BRANA</name>
<evidence type="ECO:0000313" key="2">
    <source>
        <dbReference type="EMBL" id="KAH0875458.1"/>
    </source>
</evidence>
<feature type="compositionally biased region" description="Basic and acidic residues" evidence="1">
    <location>
        <begin position="404"/>
        <end position="422"/>
    </location>
</feature>
<feature type="compositionally biased region" description="Basic and acidic residues" evidence="1">
    <location>
        <begin position="577"/>
        <end position="601"/>
    </location>
</feature>
<feature type="compositionally biased region" description="Acidic residues" evidence="1">
    <location>
        <begin position="169"/>
        <end position="181"/>
    </location>
</feature>
<feature type="region of interest" description="Disordered" evidence="1">
    <location>
        <begin position="161"/>
        <end position="181"/>
    </location>
</feature>
<feature type="compositionally biased region" description="Acidic residues" evidence="1">
    <location>
        <begin position="102"/>
        <end position="111"/>
    </location>
</feature>
<accession>A0ABQ7Z5P9</accession>
<feature type="compositionally biased region" description="Polar residues" evidence="1">
    <location>
        <begin position="362"/>
        <end position="375"/>
    </location>
</feature>
<keyword evidence="3" id="KW-1185">Reference proteome</keyword>
<dbReference type="InterPro" id="IPR001623">
    <property type="entry name" value="DnaJ_domain"/>
</dbReference>
<dbReference type="PANTHER" id="PTHR36335">
    <property type="entry name" value="CHAPERONE DNAJ-DOMAIN SUPERFAMILY PROTEIN"/>
    <property type="match status" value="1"/>
</dbReference>
<protein>
    <recommendedName>
        <fullName evidence="4">J domain-containing protein</fullName>
    </recommendedName>
</protein>
<evidence type="ECO:0000256" key="1">
    <source>
        <dbReference type="SAM" id="MobiDB-lite"/>
    </source>
</evidence>
<dbReference type="CDD" id="cd06257">
    <property type="entry name" value="DnaJ"/>
    <property type="match status" value="1"/>
</dbReference>
<feature type="region of interest" description="Disordered" evidence="1">
    <location>
        <begin position="79"/>
        <end position="131"/>
    </location>
</feature>
<dbReference type="SUPFAM" id="SSF46565">
    <property type="entry name" value="Chaperone J-domain"/>
    <property type="match status" value="1"/>
</dbReference>
<dbReference type="EMBL" id="JAGKQM010000016">
    <property type="protein sequence ID" value="KAH0875458.1"/>
    <property type="molecule type" value="Genomic_DNA"/>
</dbReference>
<reference evidence="2 3" key="1">
    <citation type="submission" date="2021-05" db="EMBL/GenBank/DDBJ databases">
        <title>Genome Assembly of Synthetic Allotetraploid Brassica napus Reveals Homoeologous Exchanges between Subgenomes.</title>
        <authorList>
            <person name="Davis J.T."/>
        </authorList>
    </citation>
    <scope>NUCLEOTIDE SEQUENCE [LARGE SCALE GENOMIC DNA]</scope>
    <source>
        <strain evidence="3">cv. Da-Ae</strain>
        <tissue evidence="2">Seedling</tissue>
    </source>
</reference>
<organism evidence="2 3">
    <name type="scientific">Brassica napus</name>
    <name type="common">Rape</name>
    <dbReference type="NCBI Taxonomy" id="3708"/>
    <lineage>
        <taxon>Eukaryota</taxon>
        <taxon>Viridiplantae</taxon>
        <taxon>Streptophyta</taxon>
        <taxon>Embryophyta</taxon>
        <taxon>Tracheophyta</taxon>
        <taxon>Spermatophyta</taxon>
        <taxon>Magnoliopsida</taxon>
        <taxon>eudicotyledons</taxon>
        <taxon>Gunneridae</taxon>
        <taxon>Pentapetalae</taxon>
        <taxon>rosids</taxon>
        <taxon>malvids</taxon>
        <taxon>Brassicales</taxon>
        <taxon>Brassicaceae</taxon>
        <taxon>Brassiceae</taxon>
        <taxon>Brassica</taxon>
    </lineage>
</organism>
<dbReference type="Proteomes" id="UP000824890">
    <property type="component" value="Unassembled WGS sequence"/>
</dbReference>
<feature type="region of interest" description="Disordered" evidence="1">
    <location>
        <begin position="256"/>
        <end position="292"/>
    </location>
</feature>
<feature type="region of interest" description="Disordered" evidence="1">
    <location>
        <begin position="559"/>
        <end position="601"/>
    </location>
</feature>
<feature type="compositionally biased region" description="Basic and acidic residues" evidence="1">
    <location>
        <begin position="79"/>
        <end position="95"/>
    </location>
</feature>
<evidence type="ECO:0000313" key="3">
    <source>
        <dbReference type="Proteomes" id="UP000824890"/>
    </source>
</evidence>
<dbReference type="PANTHER" id="PTHR36335:SF1">
    <property type="entry name" value="CHAPERONE DNAJ-DOMAIN SUPERFAMILY PROTEIN"/>
    <property type="match status" value="1"/>
</dbReference>
<feature type="region of interest" description="Disordered" evidence="1">
    <location>
        <begin position="315"/>
        <end position="522"/>
    </location>
</feature>
<feature type="compositionally biased region" description="Polar residues" evidence="1">
    <location>
        <begin position="509"/>
        <end position="520"/>
    </location>
</feature>
<comment type="caution">
    <text evidence="2">The sequence shown here is derived from an EMBL/GenBank/DDBJ whole genome shotgun (WGS) entry which is preliminary data.</text>
</comment>
<dbReference type="InterPro" id="IPR036869">
    <property type="entry name" value="J_dom_sf"/>
</dbReference>
<feature type="compositionally biased region" description="Basic and acidic residues" evidence="1">
    <location>
        <begin position="318"/>
        <end position="328"/>
    </location>
</feature>
<proteinExistence type="predicted"/>
<sequence length="707" mass="79012">MIVWVELYGFSATATATLTSTQKNGCFETSIQAMGEQRQLRSRFCNRMQTKRCSANGIMNEFIVVDDDEVIILDFPESSKKGKAPETSRARDEPVLPRVISIDDDDEDEDTENVHKDGSSSSRMHTSVEVDDGDDDDCQFVQEKCASFRFTKCNQATMPSSGTRFGLDSESESEFSESDCSDCEILEGSQGEVREQWEKAFLEKMKKAGKAGLSEEAGPSNLRCDTNFRPGFESRNEQHDQTSSFFTARNAHRGKRTSSTFFGTEKSGKAGLSEEAGPSNFRPGCESGTDQHDQTASFFSAKNFDGCKGTYSTFFGTEKSDKTGRSEEAGLSDLHCGNKTEQHDQATSFFTARNPDGRKETSSTFFGTDNRNPKTSLFAEPSSLSPGIQVEHERSKSPTSDSTSSKEQRKQNSVKEAEKQPDTEPVQCETSVCSKENQKKKGSEENQKRKAAEHSYTKEVVQEEDASKWSPPHTSDGDGETPPVLGVSNGARCEGGIGESRETIIDPIPSTSEPVQSLQGTAPEIDVMLNREMLKETDEYKKAQEEEWESRQRQLQLQAEEAQRQRKRRKLANTRQLEMERRQKERVEEVRETQKKEEESMNMKEKVRAEITKTLKVLELGCFNMAALLRGLGIPVKGGISPPPQEVCLQSPPTVSYTRQLAFVHAAYKRAVLKFHPDRASGGDIKQQVEAEETFKLIARMKDKFLS</sequence>
<evidence type="ECO:0008006" key="4">
    <source>
        <dbReference type="Google" id="ProtNLM"/>
    </source>
</evidence>
<feature type="compositionally biased region" description="Basic and acidic residues" evidence="1">
    <location>
        <begin position="436"/>
        <end position="467"/>
    </location>
</feature>
<feature type="region of interest" description="Disordered" evidence="1">
    <location>
        <begin position="210"/>
        <end position="242"/>
    </location>
</feature>